<dbReference type="EMBL" id="JAULSR010000009">
    <property type="protein sequence ID" value="KAK0612608.1"/>
    <property type="molecule type" value="Genomic_DNA"/>
</dbReference>
<dbReference type="Proteomes" id="UP001174934">
    <property type="component" value="Unassembled WGS sequence"/>
</dbReference>
<evidence type="ECO:0000313" key="2">
    <source>
        <dbReference type="Proteomes" id="UP001174934"/>
    </source>
</evidence>
<comment type="caution">
    <text evidence="1">The sequence shown here is derived from an EMBL/GenBank/DDBJ whole genome shotgun (WGS) entry which is preliminary data.</text>
</comment>
<evidence type="ECO:0000313" key="1">
    <source>
        <dbReference type="EMBL" id="KAK0612608.1"/>
    </source>
</evidence>
<organism evidence="1 2">
    <name type="scientific">Bombardia bombarda</name>
    <dbReference type="NCBI Taxonomy" id="252184"/>
    <lineage>
        <taxon>Eukaryota</taxon>
        <taxon>Fungi</taxon>
        <taxon>Dikarya</taxon>
        <taxon>Ascomycota</taxon>
        <taxon>Pezizomycotina</taxon>
        <taxon>Sordariomycetes</taxon>
        <taxon>Sordariomycetidae</taxon>
        <taxon>Sordariales</taxon>
        <taxon>Lasiosphaeriaceae</taxon>
        <taxon>Bombardia</taxon>
    </lineage>
</organism>
<gene>
    <name evidence="1" type="ORF">B0T17DRAFT_511785</name>
</gene>
<protein>
    <submittedName>
        <fullName evidence="1">Uncharacterized protein</fullName>
    </submittedName>
</protein>
<dbReference type="AlphaFoldDB" id="A0AA39TZG0"/>
<name>A0AA39TZG0_9PEZI</name>
<accession>A0AA39TZG0</accession>
<reference evidence="1" key="1">
    <citation type="submission" date="2023-06" db="EMBL/GenBank/DDBJ databases">
        <title>Genome-scale phylogeny and comparative genomics of the fungal order Sordariales.</title>
        <authorList>
            <consortium name="Lawrence Berkeley National Laboratory"/>
            <person name="Hensen N."/>
            <person name="Bonometti L."/>
            <person name="Westerberg I."/>
            <person name="Brannstrom I.O."/>
            <person name="Guillou S."/>
            <person name="Cros-Aarteil S."/>
            <person name="Calhoun S."/>
            <person name="Haridas S."/>
            <person name="Kuo A."/>
            <person name="Mondo S."/>
            <person name="Pangilinan J."/>
            <person name="Riley R."/>
            <person name="LaButti K."/>
            <person name="Andreopoulos B."/>
            <person name="Lipzen A."/>
            <person name="Chen C."/>
            <person name="Yanf M."/>
            <person name="Daum C."/>
            <person name="Ng V."/>
            <person name="Clum A."/>
            <person name="Steindorff A."/>
            <person name="Ohm R."/>
            <person name="Martin F."/>
            <person name="Silar P."/>
            <person name="Natvig D."/>
            <person name="Lalanne C."/>
            <person name="Gautier V."/>
            <person name="Ament-velasquez S.L."/>
            <person name="Kruys A."/>
            <person name="Hutchinson M.I."/>
            <person name="Powell A.J."/>
            <person name="Barry K."/>
            <person name="Miller A.N."/>
            <person name="Grigoriev I.V."/>
            <person name="Debuchy R."/>
            <person name="Gladieux P."/>
            <person name="Thoren M.H."/>
            <person name="Johannesson H."/>
        </authorList>
    </citation>
    <scope>NUCLEOTIDE SEQUENCE</scope>
    <source>
        <strain evidence="1">SMH3391-2</strain>
    </source>
</reference>
<proteinExistence type="predicted"/>
<keyword evidence="2" id="KW-1185">Reference proteome</keyword>
<sequence>MPTLASTQAASSEDGDATTIETVCFSPDGWGSLINGHAGEGQLIREIWLRRRPARVYVEGEQRWLEILDLEAAANRAMTEYKPSVELDDYSRDRLTVVDLAGCDLVHALGAAGQEGAKREGACLVKEKLATSAGRAKSAEPCG</sequence>